<accession>W6TX31</accession>
<evidence type="ECO:0000256" key="1">
    <source>
        <dbReference type="SAM" id="Phobius"/>
    </source>
</evidence>
<dbReference type="Proteomes" id="UP000019148">
    <property type="component" value="Unassembled WGS sequence"/>
</dbReference>
<keyword evidence="1" id="KW-0812">Transmembrane</keyword>
<keyword evidence="1" id="KW-1133">Transmembrane helix</keyword>
<gene>
    <name evidence="2" type="ORF">BDCR2A_01447</name>
</gene>
<evidence type="ECO:0000313" key="3">
    <source>
        <dbReference type="Proteomes" id="UP000019148"/>
    </source>
</evidence>
<proteinExistence type="predicted"/>
<dbReference type="PROSITE" id="PS51257">
    <property type="entry name" value="PROKAR_LIPOPROTEIN"/>
    <property type="match status" value="1"/>
</dbReference>
<dbReference type="AlphaFoldDB" id="W6TX31"/>
<dbReference type="EMBL" id="AZIT01000024">
    <property type="protein sequence ID" value="ETZ17641.1"/>
    <property type="molecule type" value="Genomic_DNA"/>
</dbReference>
<name>W6TX31_9SPIR</name>
<feature type="transmembrane region" description="Helical" evidence="1">
    <location>
        <begin position="7"/>
        <end position="26"/>
    </location>
</feature>
<reference evidence="2 3" key="1">
    <citation type="submission" date="2013-12" db="EMBL/GenBank/DDBJ databases">
        <title>Comparative genomics of relapsing fever spirochetes.</title>
        <authorList>
            <person name="Schwan T.G."/>
            <person name="Raffel S.J."/>
            <person name="Porcella S.F."/>
        </authorList>
    </citation>
    <scope>NUCLEOTIDE SEQUENCE [LARGE SCALE GENOMIC DNA]</scope>
    <source>
        <strain evidence="2 3">CR2A</strain>
    </source>
</reference>
<organism evidence="2 3">
    <name type="scientific">Borrelia duttonii CR2A</name>
    <dbReference type="NCBI Taxonomy" id="1432657"/>
    <lineage>
        <taxon>Bacteria</taxon>
        <taxon>Pseudomonadati</taxon>
        <taxon>Spirochaetota</taxon>
        <taxon>Spirochaetia</taxon>
        <taxon>Spirochaetales</taxon>
        <taxon>Borreliaceae</taxon>
        <taxon>Borrelia</taxon>
    </lineage>
</organism>
<comment type="caution">
    <text evidence="2">The sequence shown here is derived from an EMBL/GenBank/DDBJ whole genome shotgun (WGS) entry which is preliminary data.</text>
</comment>
<evidence type="ECO:0000313" key="2">
    <source>
        <dbReference type="EMBL" id="ETZ17641.1"/>
    </source>
</evidence>
<protein>
    <recommendedName>
        <fullName evidence="4">Variable outer membrane protein</fullName>
    </recommendedName>
</protein>
<keyword evidence="1" id="KW-0472">Membrane</keyword>
<sequence length="33" mass="3552">MRVRRVVKGIIIGMMVVVMGCNSGGVESKKVAF</sequence>
<evidence type="ECO:0008006" key="4">
    <source>
        <dbReference type="Google" id="ProtNLM"/>
    </source>
</evidence>